<dbReference type="PANTHER" id="PTHR39456">
    <property type="entry name" value="METAL-DEPENDENT HYDROLASE"/>
    <property type="match status" value="1"/>
</dbReference>
<dbReference type="InterPro" id="IPR016516">
    <property type="entry name" value="UCP07580"/>
</dbReference>
<evidence type="ECO:0000313" key="2">
    <source>
        <dbReference type="Proteomes" id="UP001347146"/>
    </source>
</evidence>
<protein>
    <submittedName>
        <fullName evidence="1">Metal-dependent hydrolase</fullName>
        <ecNumber evidence="1">3.-.-.-</ecNumber>
    </submittedName>
</protein>
<proteinExistence type="predicted"/>
<dbReference type="PIRSF" id="PIRSF007580">
    <property type="entry name" value="UCP07580"/>
    <property type="match status" value="1"/>
</dbReference>
<dbReference type="RefSeq" id="WP_330433175.1">
    <property type="nucleotide sequence ID" value="NZ_JAZDUF010000004.1"/>
</dbReference>
<gene>
    <name evidence="1" type="ORF">VZC37_13885</name>
</gene>
<dbReference type="EMBL" id="JAZDUF010000004">
    <property type="protein sequence ID" value="MEE3851432.1"/>
    <property type="molecule type" value="Genomic_DNA"/>
</dbReference>
<dbReference type="PANTHER" id="PTHR39456:SF1">
    <property type="entry name" value="METAL-DEPENDENT HYDROLASE"/>
    <property type="match status" value="1"/>
</dbReference>
<dbReference type="EC" id="3.-.-.-" evidence="1"/>
<sequence>MSPDAPGGDPGPVAIRPRNVRFDLRRIPLQWIPGHPVASNFISALNLILPEGERWFVEAFEEALPLVDDEELREAMRGFIGQEAMHSNVHDGVLWGYLHDHGIDATPFQRQVEWIFRVVLGPRTGLSGRRRRRRLIARLWVIAAVEHFTAVFGDFALNSRWDEAEAAPALCDLYRWHGAEEVEHRSVAHDVATYFGDSYFRRVWAMAAAFPLLMSLLVRGTHFINHHDPSAPTSEVALWRQGYADSRAGHLPGFAHFGGSLAAYLRRGYDPADIGSTAQAVAYLAASPASRMAM</sequence>
<accession>A0ABU7MEC0</accession>
<reference evidence="1 2" key="1">
    <citation type="submission" date="2024-01" db="EMBL/GenBank/DDBJ databases">
        <title>Draft genome sequence of Gordonia sp. LSe1-13.</title>
        <authorList>
            <person name="Suphannarot A."/>
            <person name="Mingma R."/>
        </authorList>
    </citation>
    <scope>NUCLEOTIDE SEQUENCE [LARGE SCALE GENOMIC DNA]</scope>
    <source>
        <strain evidence="1 2">LSe1-13</strain>
    </source>
</reference>
<dbReference type="Proteomes" id="UP001347146">
    <property type="component" value="Unassembled WGS sequence"/>
</dbReference>
<dbReference type="GO" id="GO:0016787">
    <property type="term" value="F:hydrolase activity"/>
    <property type="evidence" value="ECO:0007669"/>
    <property type="project" value="UniProtKB-KW"/>
</dbReference>
<comment type="caution">
    <text evidence="1">The sequence shown here is derived from an EMBL/GenBank/DDBJ whole genome shotgun (WGS) entry which is preliminary data.</text>
</comment>
<keyword evidence="1" id="KW-0378">Hydrolase</keyword>
<evidence type="ECO:0000313" key="1">
    <source>
        <dbReference type="EMBL" id="MEE3851432.1"/>
    </source>
</evidence>
<dbReference type="Pfam" id="PF10118">
    <property type="entry name" value="Metal_hydrol"/>
    <property type="match status" value="1"/>
</dbReference>
<keyword evidence="2" id="KW-1185">Reference proteome</keyword>
<organism evidence="1 2">
    <name type="scientific">Gordonia sesuvii</name>
    <dbReference type="NCBI Taxonomy" id="3116777"/>
    <lineage>
        <taxon>Bacteria</taxon>
        <taxon>Bacillati</taxon>
        <taxon>Actinomycetota</taxon>
        <taxon>Actinomycetes</taxon>
        <taxon>Mycobacteriales</taxon>
        <taxon>Gordoniaceae</taxon>
        <taxon>Gordonia</taxon>
    </lineage>
</organism>
<name>A0ABU7MEC0_9ACTN</name>